<dbReference type="GO" id="GO:0004386">
    <property type="term" value="F:helicase activity"/>
    <property type="evidence" value="ECO:0007669"/>
    <property type="project" value="UniProtKB-KW"/>
</dbReference>
<keyword evidence="4" id="KW-0347">Helicase</keyword>
<reference evidence="2" key="2">
    <citation type="submission" date="2025-05" db="UniProtKB">
        <authorList>
            <consortium name="EnsemblMetazoa"/>
        </authorList>
    </citation>
    <scope>IDENTIFICATION</scope>
</reference>
<dbReference type="PROSITE" id="PS50304">
    <property type="entry name" value="TUDOR"/>
    <property type="match status" value="1"/>
</dbReference>
<dbReference type="OrthoDB" id="6761716at2759"/>
<sequence>MTERTEDSGYENDIPHSYDGINWKLDSIYNIRVANIYDPSKFWIVHFTEELDLFFSFMNSFYNEKYEEYRMPIESMKRNTYCAVYTNNGFYRALIVEITNRVRPDDRIIVFLLDFGYTSTVSPDNIYRLYEKMYHMPRCAIRACLYGVEPYDSDTWTTQATEKLKELTQGKILMCQLCAIDDEYKIVYIRIVDTAHFPEQIDIGETLIIKKMAKLARKKDMKMTEKHIEKFIPKVRYPHLCPSFDLLENGTMPSSVHVAELLKTYMMAAKLFQPYYTRAVE</sequence>
<evidence type="ECO:0000313" key="4">
    <source>
        <dbReference type="RefSeq" id="XP_028155414.1"/>
    </source>
</evidence>
<keyword evidence="4" id="KW-0067">ATP-binding</keyword>
<reference evidence="4" key="1">
    <citation type="submission" date="2025-04" db="UniProtKB">
        <authorList>
            <consortium name="RefSeq"/>
        </authorList>
    </citation>
    <scope>IDENTIFICATION</scope>
</reference>
<proteinExistence type="predicted"/>
<evidence type="ECO:0000313" key="3">
    <source>
        <dbReference type="Proteomes" id="UP001652700"/>
    </source>
</evidence>
<dbReference type="Gene3D" id="2.30.30.140">
    <property type="match status" value="1"/>
</dbReference>
<dbReference type="InterPro" id="IPR002999">
    <property type="entry name" value="Tudor"/>
</dbReference>
<dbReference type="InterPro" id="IPR035437">
    <property type="entry name" value="SNase_OB-fold_sf"/>
</dbReference>
<dbReference type="RefSeq" id="XP_028155414.1">
    <property type="nucleotide sequence ID" value="XM_028299613.1"/>
</dbReference>
<feature type="domain" description="Tudor" evidence="1">
    <location>
        <begin position="75"/>
        <end position="136"/>
    </location>
</feature>
<protein>
    <submittedName>
        <fullName evidence="4">ATP-dependent RNA helicase TDRD12</fullName>
    </submittedName>
</protein>
<dbReference type="GO" id="GO:0005737">
    <property type="term" value="C:cytoplasm"/>
    <property type="evidence" value="ECO:0007669"/>
    <property type="project" value="UniProtKB-ARBA"/>
</dbReference>
<organism evidence="4">
    <name type="scientific">Diabrotica virgifera virgifera</name>
    <name type="common">western corn rootworm</name>
    <dbReference type="NCBI Taxonomy" id="50390"/>
    <lineage>
        <taxon>Eukaryota</taxon>
        <taxon>Metazoa</taxon>
        <taxon>Ecdysozoa</taxon>
        <taxon>Arthropoda</taxon>
        <taxon>Hexapoda</taxon>
        <taxon>Insecta</taxon>
        <taxon>Pterygota</taxon>
        <taxon>Neoptera</taxon>
        <taxon>Endopterygota</taxon>
        <taxon>Coleoptera</taxon>
        <taxon>Polyphaga</taxon>
        <taxon>Cucujiformia</taxon>
        <taxon>Chrysomeloidea</taxon>
        <taxon>Chrysomelidae</taxon>
        <taxon>Galerucinae</taxon>
        <taxon>Diabroticina</taxon>
        <taxon>Diabroticites</taxon>
        <taxon>Diabrotica</taxon>
    </lineage>
</organism>
<dbReference type="Proteomes" id="UP001652700">
    <property type="component" value="Unplaced"/>
</dbReference>
<keyword evidence="3" id="KW-1185">Reference proteome</keyword>
<dbReference type="InterPro" id="IPR050621">
    <property type="entry name" value="Tudor_domain_containing"/>
</dbReference>
<evidence type="ECO:0000259" key="1">
    <source>
        <dbReference type="PROSITE" id="PS50304"/>
    </source>
</evidence>
<dbReference type="EnsemblMetazoa" id="XM_050645954.1">
    <property type="protein sequence ID" value="XP_050501911.1"/>
    <property type="gene ID" value="LOC126881593"/>
</dbReference>
<dbReference type="InParanoid" id="A0A6P7H1K9"/>
<dbReference type="PANTHER" id="PTHR22948:SF76">
    <property type="entry name" value="FI20010P1-RELATED"/>
    <property type="match status" value="1"/>
</dbReference>
<dbReference type="Pfam" id="PF00567">
    <property type="entry name" value="TUDOR"/>
    <property type="match status" value="1"/>
</dbReference>
<gene>
    <name evidence="4" type="primary">LOC114349257</name>
</gene>
<keyword evidence="4" id="KW-0378">Hydrolase</keyword>
<dbReference type="Gene3D" id="2.40.50.90">
    <property type="match status" value="1"/>
</dbReference>
<dbReference type="SMART" id="SM00333">
    <property type="entry name" value="TUDOR"/>
    <property type="match status" value="1"/>
</dbReference>
<dbReference type="SUPFAM" id="SSF63748">
    <property type="entry name" value="Tudor/PWWP/MBT"/>
    <property type="match status" value="1"/>
</dbReference>
<dbReference type="PANTHER" id="PTHR22948">
    <property type="entry name" value="TUDOR DOMAIN CONTAINING PROTEIN"/>
    <property type="match status" value="1"/>
</dbReference>
<accession>A0A6P7H1K9</accession>
<dbReference type="AlphaFoldDB" id="A0A6P7H1K9"/>
<evidence type="ECO:0000313" key="2">
    <source>
        <dbReference type="EnsemblMetazoa" id="XP_050501911.1"/>
    </source>
</evidence>
<keyword evidence="4" id="KW-0547">Nucleotide-binding</keyword>
<name>A0A6P7H1K9_DIAVI</name>